<feature type="region of interest" description="Disordered" evidence="4">
    <location>
        <begin position="39"/>
        <end position="137"/>
    </location>
</feature>
<feature type="compositionally biased region" description="Basic and acidic residues" evidence="4">
    <location>
        <begin position="84"/>
        <end position="105"/>
    </location>
</feature>
<evidence type="ECO:0000256" key="4">
    <source>
        <dbReference type="SAM" id="MobiDB-lite"/>
    </source>
</evidence>
<dbReference type="PROSITE" id="PS51715">
    <property type="entry name" value="G_GB1_RHD3"/>
    <property type="match status" value="1"/>
</dbReference>
<keyword evidence="6" id="KW-0732">Signal</keyword>
<keyword evidence="8" id="KW-1185">Reference proteome</keyword>
<name>A0A6P5A1J2_BRABE</name>
<dbReference type="InterPro" id="IPR027417">
    <property type="entry name" value="P-loop_NTPase"/>
</dbReference>
<accession>A0A6P5A1J2</accession>
<evidence type="ECO:0000313" key="8">
    <source>
        <dbReference type="Proteomes" id="UP000515135"/>
    </source>
</evidence>
<evidence type="ECO:0000313" key="9">
    <source>
        <dbReference type="RefSeq" id="XP_019643168.1"/>
    </source>
</evidence>
<evidence type="ECO:0000259" key="7">
    <source>
        <dbReference type="PROSITE" id="PS51715"/>
    </source>
</evidence>
<dbReference type="InterPro" id="IPR015894">
    <property type="entry name" value="Guanylate-bd_N"/>
</dbReference>
<evidence type="ECO:0000256" key="1">
    <source>
        <dbReference type="ARBA" id="ARBA00022741"/>
    </source>
</evidence>
<dbReference type="PANTHER" id="PTHR10751">
    <property type="entry name" value="GUANYLATE BINDING PROTEIN"/>
    <property type="match status" value="1"/>
</dbReference>
<evidence type="ECO:0000256" key="6">
    <source>
        <dbReference type="SAM" id="SignalP"/>
    </source>
</evidence>
<dbReference type="KEGG" id="bbel:109484356"/>
<dbReference type="Proteomes" id="UP000515135">
    <property type="component" value="Unplaced"/>
</dbReference>
<keyword evidence="5" id="KW-1133">Transmembrane helix</keyword>
<feature type="domain" description="GB1/RHD3-type G" evidence="7">
    <location>
        <begin position="182"/>
        <end position="294"/>
    </location>
</feature>
<evidence type="ECO:0000256" key="5">
    <source>
        <dbReference type="SAM" id="Phobius"/>
    </source>
</evidence>
<dbReference type="GO" id="GO:0003924">
    <property type="term" value="F:GTPase activity"/>
    <property type="evidence" value="ECO:0007669"/>
    <property type="project" value="InterPro"/>
</dbReference>
<dbReference type="InterPro" id="IPR030386">
    <property type="entry name" value="G_GB1_RHD3_dom"/>
</dbReference>
<dbReference type="Gene3D" id="3.40.50.300">
    <property type="entry name" value="P-loop containing nucleotide triphosphate hydrolases"/>
    <property type="match status" value="1"/>
</dbReference>
<dbReference type="OrthoDB" id="2135133at2759"/>
<comment type="similarity">
    <text evidence="3">Belongs to the TRAFAC class dynamin-like GTPase superfamily. GB1/RHD3 GTPase family.</text>
</comment>
<organism evidence="8 9">
    <name type="scientific">Branchiostoma belcheri</name>
    <name type="common">Amphioxus</name>
    <dbReference type="NCBI Taxonomy" id="7741"/>
    <lineage>
        <taxon>Eukaryota</taxon>
        <taxon>Metazoa</taxon>
        <taxon>Chordata</taxon>
        <taxon>Cephalochordata</taxon>
        <taxon>Leptocardii</taxon>
        <taxon>Amphioxiformes</taxon>
        <taxon>Branchiostomatidae</taxon>
        <taxon>Branchiostoma</taxon>
    </lineage>
</organism>
<protein>
    <submittedName>
        <fullName evidence="9">Uncharacterized protein LOC109484356</fullName>
    </submittedName>
</protein>
<dbReference type="AlphaFoldDB" id="A0A6P5A1J2"/>
<keyword evidence="1" id="KW-0547">Nucleotide-binding</keyword>
<proteinExistence type="inferred from homology"/>
<keyword evidence="5" id="KW-0472">Membrane</keyword>
<dbReference type="Pfam" id="PF02263">
    <property type="entry name" value="GBP"/>
    <property type="match status" value="1"/>
</dbReference>
<keyword evidence="2" id="KW-0342">GTP-binding</keyword>
<sequence length="396" mass="44508">MPRLDVTMSSGLKKVLFFCLVFCSVTVSALHKEFSETYLDEDRSGVQGPPVVKPVKPVPKSAPPHSTQHVRTEPQKSPNSPTSKHTEQADEKAEIKRPNKVENLKHSTQHVQPEAKTATPNKANKQVETVDKETEMGGEVEEEVLENWREFPEQPLQLVRPDVTHKKLVLVQQNVKLLHRISGAVATIAVVGKFHSGKSFLMNQLMGKSSGFGVGPYVRPHTMGIWMWGKPLEMTLPSGDSVSVIFLDTEGFAANNISENYDAKIFAVSTLLSSYLIYNSVKIIDQADIDYLELLARRTQLFALRSQMSRSKWADDFNHDLLSFPPLLWVVQDFAQLLGDNDSPQDWLRKLMDTSAWDNEDYEISLLGTGNVILPILVPLILKVMLWYMLSTLLIS</sequence>
<feature type="compositionally biased region" description="Polar residues" evidence="4">
    <location>
        <begin position="65"/>
        <end position="83"/>
    </location>
</feature>
<evidence type="ECO:0000256" key="3">
    <source>
        <dbReference type="PROSITE-ProRule" id="PRU01052"/>
    </source>
</evidence>
<gene>
    <name evidence="9" type="primary">LOC109484356</name>
</gene>
<keyword evidence="5" id="KW-0812">Transmembrane</keyword>
<feature type="compositionally biased region" description="Polar residues" evidence="4">
    <location>
        <begin position="118"/>
        <end position="127"/>
    </location>
</feature>
<dbReference type="SUPFAM" id="SSF52540">
    <property type="entry name" value="P-loop containing nucleoside triphosphate hydrolases"/>
    <property type="match status" value="1"/>
</dbReference>
<feature type="transmembrane region" description="Helical" evidence="5">
    <location>
        <begin position="372"/>
        <end position="395"/>
    </location>
</feature>
<dbReference type="GO" id="GO:0005525">
    <property type="term" value="F:GTP binding"/>
    <property type="evidence" value="ECO:0007669"/>
    <property type="project" value="UniProtKB-KW"/>
</dbReference>
<feature type="chain" id="PRO_5028011808" evidence="6">
    <location>
        <begin position="30"/>
        <end position="396"/>
    </location>
</feature>
<feature type="signal peptide" evidence="6">
    <location>
        <begin position="1"/>
        <end position="29"/>
    </location>
</feature>
<reference evidence="9" key="1">
    <citation type="submission" date="2025-08" db="UniProtKB">
        <authorList>
            <consortium name="RefSeq"/>
        </authorList>
    </citation>
    <scope>IDENTIFICATION</scope>
    <source>
        <tissue evidence="9">Gonad</tissue>
    </source>
</reference>
<evidence type="ECO:0000256" key="2">
    <source>
        <dbReference type="ARBA" id="ARBA00023134"/>
    </source>
</evidence>
<dbReference type="RefSeq" id="XP_019643168.1">
    <property type="nucleotide sequence ID" value="XM_019787609.1"/>
</dbReference>
<dbReference type="GeneID" id="109484356"/>